<gene>
    <name evidence="2" type="ORF">ACFS7Y_15750</name>
</gene>
<dbReference type="RefSeq" id="WP_320184882.1">
    <property type="nucleotide sequence ID" value="NZ_CP138332.1"/>
</dbReference>
<accession>A0ABW6BJ57</accession>
<evidence type="ECO:0000313" key="2">
    <source>
        <dbReference type="EMBL" id="MFD2968852.1"/>
    </source>
</evidence>
<evidence type="ECO:0000256" key="1">
    <source>
        <dbReference type="SAM" id="Phobius"/>
    </source>
</evidence>
<organism evidence="2 3">
    <name type="scientific">Sphingobacterium bambusae</name>
    <dbReference type="NCBI Taxonomy" id="662858"/>
    <lineage>
        <taxon>Bacteria</taxon>
        <taxon>Pseudomonadati</taxon>
        <taxon>Bacteroidota</taxon>
        <taxon>Sphingobacteriia</taxon>
        <taxon>Sphingobacteriales</taxon>
        <taxon>Sphingobacteriaceae</taxon>
        <taxon>Sphingobacterium</taxon>
    </lineage>
</organism>
<feature type="transmembrane region" description="Helical" evidence="1">
    <location>
        <begin position="60"/>
        <end position="77"/>
    </location>
</feature>
<dbReference type="Proteomes" id="UP001597525">
    <property type="component" value="Unassembled WGS sequence"/>
</dbReference>
<feature type="transmembrane region" description="Helical" evidence="1">
    <location>
        <begin position="30"/>
        <end position="48"/>
    </location>
</feature>
<dbReference type="EMBL" id="JBHUPB010000010">
    <property type="protein sequence ID" value="MFD2968852.1"/>
    <property type="molecule type" value="Genomic_DNA"/>
</dbReference>
<keyword evidence="1" id="KW-1133">Transmembrane helix</keyword>
<evidence type="ECO:0008006" key="4">
    <source>
        <dbReference type="Google" id="ProtNLM"/>
    </source>
</evidence>
<reference evidence="3" key="1">
    <citation type="journal article" date="2019" name="Int. J. Syst. Evol. Microbiol.">
        <title>The Global Catalogue of Microorganisms (GCM) 10K type strain sequencing project: providing services to taxonomists for standard genome sequencing and annotation.</title>
        <authorList>
            <consortium name="The Broad Institute Genomics Platform"/>
            <consortium name="The Broad Institute Genome Sequencing Center for Infectious Disease"/>
            <person name="Wu L."/>
            <person name="Ma J."/>
        </authorList>
    </citation>
    <scope>NUCLEOTIDE SEQUENCE [LARGE SCALE GENOMIC DNA]</scope>
    <source>
        <strain evidence="3">KCTC 22814</strain>
    </source>
</reference>
<name>A0ABW6BJ57_9SPHI</name>
<evidence type="ECO:0000313" key="3">
    <source>
        <dbReference type="Proteomes" id="UP001597525"/>
    </source>
</evidence>
<sequence length="324" mass="37027">MIKKKNSEAQLEEANYITVIKRLSGNLPTAYLFIAIILILLPSTPYSPFNEKINQLLEKIGFVAMTSGVFASVLKSIQFTGVFREELNKVISGSALLKNRKDLPDLWKKISKIIYSEKFPEINETLEDRILDTYFPTTKNHYNEDVVASIIIHELTDDFVIHYTQTIQYVSVLSSNGEASEFNFTSTLTDDENVEEMTRLISLKIDEEELQNKIVPIENTGEGLITYSITVPLIGKDRFSILHKMERRYSLKAENYKLLRFNTLTKNVDVTISFPPEIEVSFFGVGIITEFETVHEGIPNCISKRHRNDLILPKQGFGLSFNKK</sequence>
<protein>
    <recommendedName>
        <fullName evidence="4">SMODS-associated and fused to various effectors domain-containing protein</fullName>
    </recommendedName>
</protein>
<keyword evidence="1" id="KW-0472">Membrane</keyword>
<comment type="caution">
    <text evidence="2">The sequence shown here is derived from an EMBL/GenBank/DDBJ whole genome shotgun (WGS) entry which is preliminary data.</text>
</comment>
<proteinExistence type="predicted"/>
<keyword evidence="1" id="KW-0812">Transmembrane</keyword>
<keyword evidence="3" id="KW-1185">Reference proteome</keyword>